<evidence type="ECO:0000313" key="7">
    <source>
        <dbReference type="EMBL" id="KAF4674277.1"/>
    </source>
</evidence>
<keyword evidence="2" id="KW-0863">Zinc-finger</keyword>
<dbReference type="GO" id="GO:0006904">
    <property type="term" value="P:vesicle docking involved in exocytosis"/>
    <property type="evidence" value="ECO:0007669"/>
    <property type="project" value="TreeGrafter"/>
</dbReference>
<dbReference type="InterPro" id="IPR007810">
    <property type="entry name" value="Pep3/Vps18_beta-prop"/>
</dbReference>
<dbReference type="AlphaFoldDB" id="A0A7J6MSJ1"/>
<evidence type="ECO:0000256" key="2">
    <source>
        <dbReference type="ARBA" id="ARBA00022771"/>
    </source>
</evidence>
<evidence type="ECO:0000256" key="3">
    <source>
        <dbReference type="ARBA" id="ARBA00022833"/>
    </source>
</evidence>
<evidence type="ECO:0000313" key="9">
    <source>
        <dbReference type="Proteomes" id="UP000572268"/>
    </source>
</evidence>
<dbReference type="Proteomes" id="UP000572268">
    <property type="component" value="Unassembled WGS sequence"/>
</dbReference>
<evidence type="ECO:0000256" key="1">
    <source>
        <dbReference type="ARBA" id="ARBA00022723"/>
    </source>
</evidence>
<keyword evidence="3" id="KW-0862">Zinc</keyword>
<organism evidence="7 9">
    <name type="scientific">Perkinsus olseni</name>
    <name type="common">Perkinsus atlanticus</name>
    <dbReference type="NCBI Taxonomy" id="32597"/>
    <lineage>
        <taxon>Eukaryota</taxon>
        <taxon>Sar</taxon>
        <taxon>Alveolata</taxon>
        <taxon>Perkinsozoa</taxon>
        <taxon>Perkinsea</taxon>
        <taxon>Perkinsida</taxon>
        <taxon>Perkinsidae</taxon>
        <taxon>Perkinsus</taxon>
    </lineage>
</organism>
<feature type="domain" description="Pep3/Vps18 beta-propeller" evidence="5">
    <location>
        <begin position="101"/>
        <end position="414"/>
    </location>
</feature>
<dbReference type="CDD" id="cd16689">
    <property type="entry name" value="RING-H2_Vps18"/>
    <property type="match status" value="1"/>
</dbReference>
<dbReference type="GO" id="GO:0048284">
    <property type="term" value="P:organelle fusion"/>
    <property type="evidence" value="ECO:0007669"/>
    <property type="project" value="TreeGrafter"/>
</dbReference>
<dbReference type="GO" id="GO:0007032">
    <property type="term" value="P:endosome organization"/>
    <property type="evidence" value="ECO:0007669"/>
    <property type="project" value="TreeGrafter"/>
</dbReference>
<dbReference type="PANTHER" id="PTHR23323:SF26">
    <property type="entry name" value="VACUOLAR PROTEIN SORTING-ASSOCIATED PROTEIN 18 HOMOLOG"/>
    <property type="match status" value="1"/>
</dbReference>
<keyword evidence="1" id="KW-0479">Metal-binding</keyword>
<dbReference type="EMBL" id="JABAHT010000031">
    <property type="protein sequence ID" value="KAF4668851.1"/>
    <property type="molecule type" value="Genomic_DNA"/>
</dbReference>
<dbReference type="GO" id="GO:0030897">
    <property type="term" value="C:HOPS complex"/>
    <property type="evidence" value="ECO:0007669"/>
    <property type="project" value="TreeGrafter"/>
</dbReference>
<dbReference type="GO" id="GO:0030674">
    <property type="term" value="F:protein-macromolecule adaptor activity"/>
    <property type="evidence" value="ECO:0007669"/>
    <property type="project" value="TreeGrafter"/>
</dbReference>
<dbReference type="GO" id="GO:0007033">
    <property type="term" value="P:vacuole organization"/>
    <property type="evidence" value="ECO:0007669"/>
    <property type="project" value="TreeGrafter"/>
</dbReference>
<evidence type="ECO:0000259" key="5">
    <source>
        <dbReference type="Pfam" id="PF05131"/>
    </source>
</evidence>
<evidence type="ECO:0000313" key="8">
    <source>
        <dbReference type="Proteomes" id="UP000570595"/>
    </source>
</evidence>
<dbReference type="EMBL" id="JABANN010000033">
    <property type="protein sequence ID" value="KAF4674277.1"/>
    <property type="molecule type" value="Genomic_DNA"/>
</dbReference>
<dbReference type="OrthoDB" id="1845386at2759"/>
<keyword evidence="4" id="KW-0175">Coiled coil</keyword>
<dbReference type="Pfam" id="PF05131">
    <property type="entry name" value="Pep3_Vps18"/>
    <property type="match status" value="1"/>
</dbReference>
<dbReference type="Proteomes" id="UP000570595">
    <property type="component" value="Unassembled WGS sequence"/>
</dbReference>
<dbReference type="GO" id="GO:0008270">
    <property type="term" value="F:zinc ion binding"/>
    <property type="evidence" value="ECO:0007669"/>
    <property type="project" value="UniProtKB-KW"/>
</dbReference>
<gene>
    <name evidence="7" type="primary">VPS18</name>
    <name evidence="7" type="ORF">FOL46_005453</name>
    <name evidence="6" type="ORF">FOZ61_005626</name>
</gene>
<feature type="coiled-coil region" evidence="4">
    <location>
        <begin position="868"/>
        <end position="902"/>
    </location>
</feature>
<sequence>MASHERKQAALFPSLESALSRACQGPGHGSPALAVKLLRSDSLLQTTASTAIVTAAVANRCVYYATGTHRSSVYRWYPDDNQVEQIRPPPPSTGQRSSSSSVSFANVCAIFLDPVSAFHCIIATANNVNYYVSFDSPSAVELVRLRGHQIECIEWPEAAITGDGALTQNSTGNVVVGTRAGIFFLLKVASGREVNFRQLMEFPPSSPHQSAITALRIFRPRSGPSHSLCCLIQQAHLLFGFTGGPNVEHLFAMAGSGAVVKRDHLLFETPRVARPALEGFTLHVRSTEGRVIWASPSCMVEFDLPSATPQNRQPVIDSKPSIIPYPALNAPGEHYPGTVTTNSEYPRACAPTKYHIILLYSSRIVAVSRIAPYDTVCSLNLPSAQYGNVRSLLVQPHDCGEVALYSDRRVYELHFNNEQDQVWRQLVTRKRFSEALQVAPRPEDRSLVVAAEGEELFQSGDYTAAADRFADAGTGAVSFEEVCLAFISKGQHGALLNYVTSLIRSLLSAGGRKAGVQVPVMFLWAGQIYSLLLSKAFAEDPRDDRDQAARLQRDLIDLVRLCRPHLDKACVQALYKRLESNGLFDSTVLVAECLGDVRKAVETMASRGQTERALEQLYRYDATKERDDLIYEYGPILFRLHPQQLVEYLMAAPSSGVGGWQTVDPRRLLHTFRGALSPGQHSETRRASATEYLTYCCCSPGGNRLPRTMQLVGGEPSSWTGLMDLLTQLKAMEPDETGEEQELCRYIRTQGEMPHFDVTFALRICYSMGKTRALTVAYGLVGQYKLAVDVALEHDDLDLAIHNARRCRLSNSGKRKIWLSILSYEAKKGDMEALLKFYQESDGVLTIADVLNSIPVNSSNGATLGMFRSEIEKSLDQYETDIHLLNMELEQHKKTMDAVERDFGGGPSDGSNVEGGLGRCVILSQTQRCDLCRQIIYSRGFYAFLCGHAMHKDCLEEALAMTKSQQDGPDAPEDSAADCFICGQNLMDSLFMPFIDPNYDRNEMRDWEVRAGR</sequence>
<comment type="caution">
    <text evidence="7">The sequence shown here is derived from an EMBL/GenBank/DDBJ whole genome shotgun (WGS) entry which is preliminary data.</text>
</comment>
<proteinExistence type="predicted"/>
<dbReference type="PANTHER" id="PTHR23323">
    <property type="entry name" value="VACUOLAR PROTEIN SORTING-ASSOCIATED PROTEIN"/>
    <property type="match status" value="1"/>
</dbReference>
<evidence type="ECO:0000313" key="6">
    <source>
        <dbReference type="EMBL" id="KAF4668851.1"/>
    </source>
</evidence>
<dbReference type="GO" id="GO:0005768">
    <property type="term" value="C:endosome"/>
    <property type="evidence" value="ECO:0007669"/>
    <property type="project" value="TreeGrafter"/>
</dbReference>
<name>A0A7J6MSJ1_PEROL</name>
<protein>
    <submittedName>
        <fullName evidence="7">Vacuolar protein sorting-associated protein 18 like protein</fullName>
    </submittedName>
</protein>
<reference evidence="8 9" key="1">
    <citation type="submission" date="2020-04" db="EMBL/GenBank/DDBJ databases">
        <title>Perkinsus olseni comparative genomics.</title>
        <authorList>
            <person name="Bogema D.R."/>
        </authorList>
    </citation>
    <scope>NUCLEOTIDE SEQUENCE [LARGE SCALE GENOMIC DNA]</scope>
    <source>
        <strain evidence="6">ATCC PRA-179</strain>
        <strain evidence="7">ATCC PRA-31</strain>
    </source>
</reference>
<accession>A0A7J6MSJ1</accession>
<evidence type="ECO:0000256" key="4">
    <source>
        <dbReference type="SAM" id="Coils"/>
    </source>
</evidence>